<evidence type="ECO:0000313" key="3">
    <source>
        <dbReference type="Proteomes" id="UP001595721"/>
    </source>
</evidence>
<evidence type="ECO:0000256" key="1">
    <source>
        <dbReference type="SAM" id="SignalP"/>
    </source>
</evidence>
<dbReference type="RefSeq" id="WP_377746755.1">
    <property type="nucleotide sequence ID" value="NZ_JBHRXJ010000032.1"/>
</dbReference>
<protein>
    <submittedName>
        <fullName evidence="2">Uncharacterized protein</fullName>
    </submittedName>
</protein>
<reference evidence="3" key="1">
    <citation type="journal article" date="2019" name="Int. J. Syst. Evol. Microbiol.">
        <title>The Global Catalogue of Microorganisms (GCM) 10K type strain sequencing project: providing services to taxonomists for standard genome sequencing and annotation.</title>
        <authorList>
            <consortium name="The Broad Institute Genomics Platform"/>
            <consortium name="The Broad Institute Genome Sequencing Center for Infectious Disease"/>
            <person name="Wu L."/>
            <person name="Ma J."/>
        </authorList>
    </citation>
    <scope>NUCLEOTIDE SEQUENCE [LARGE SCALE GENOMIC DNA]</scope>
    <source>
        <strain evidence="3">KCTC 42899</strain>
    </source>
</reference>
<organism evidence="2 3">
    <name type="scientific">Paracoccus mangrovi</name>
    <dbReference type="NCBI Taxonomy" id="1715645"/>
    <lineage>
        <taxon>Bacteria</taxon>
        <taxon>Pseudomonadati</taxon>
        <taxon>Pseudomonadota</taxon>
        <taxon>Alphaproteobacteria</taxon>
        <taxon>Rhodobacterales</taxon>
        <taxon>Paracoccaceae</taxon>
        <taxon>Paracoccus</taxon>
    </lineage>
</organism>
<dbReference type="Proteomes" id="UP001595721">
    <property type="component" value="Unassembled WGS sequence"/>
</dbReference>
<accession>A0ABV7R903</accession>
<name>A0ABV7R903_9RHOB</name>
<proteinExistence type="predicted"/>
<comment type="caution">
    <text evidence="2">The sequence shown here is derived from an EMBL/GenBank/DDBJ whole genome shotgun (WGS) entry which is preliminary data.</text>
</comment>
<keyword evidence="1" id="KW-0732">Signal</keyword>
<feature type="chain" id="PRO_5045337314" evidence="1">
    <location>
        <begin position="23"/>
        <end position="205"/>
    </location>
</feature>
<dbReference type="EMBL" id="JBHRXJ010000032">
    <property type="protein sequence ID" value="MFC3530520.1"/>
    <property type="molecule type" value="Genomic_DNA"/>
</dbReference>
<gene>
    <name evidence="2" type="ORF">ACFOMH_20350</name>
</gene>
<sequence length="205" mass="22384">MSYLNALMTLVILCSSTGASFAGPFGIDMNTFNPVAAGCAAVPGQPARYECHPNTIPGAIPPFESYGAVWSQGIGLCHFTAIVPNPNGRTITNEYEEKISSVMSALISNYGDRYSSANAPADIGSWWIDVMFSWRTDPSNGFTDIIVNYYDRMDANYPSLQPFDAGLQVSYRRIIFTDCIMEAARELNRIENSLPAPNESLTNGL</sequence>
<keyword evidence="3" id="KW-1185">Reference proteome</keyword>
<evidence type="ECO:0000313" key="2">
    <source>
        <dbReference type="EMBL" id="MFC3530520.1"/>
    </source>
</evidence>
<feature type="signal peptide" evidence="1">
    <location>
        <begin position="1"/>
        <end position="22"/>
    </location>
</feature>